<keyword evidence="1" id="KW-0175">Coiled coil</keyword>
<evidence type="ECO:0000313" key="3">
    <source>
        <dbReference type="EMBL" id="KAJ1096320.1"/>
    </source>
</evidence>
<reference evidence="3" key="1">
    <citation type="journal article" date="2022" name="bioRxiv">
        <title>Sequencing and chromosome-scale assembly of the giantPleurodeles waltlgenome.</title>
        <authorList>
            <person name="Brown T."/>
            <person name="Elewa A."/>
            <person name="Iarovenko S."/>
            <person name="Subramanian E."/>
            <person name="Araus A.J."/>
            <person name="Petzold A."/>
            <person name="Susuki M."/>
            <person name="Suzuki K.-i.T."/>
            <person name="Hayashi T."/>
            <person name="Toyoda A."/>
            <person name="Oliveira C."/>
            <person name="Osipova E."/>
            <person name="Leigh N.D."/>
            <person name="Simon A."/>
            <person name="Yun M.H."/>
        </authorList>
    </citation>
    <scope>NUCLEOTIDE SEQUENCE</scope>
    <source>
        <strain evidence="3">20211129_DDA</strain>
        <tissue evidence="3">Liver</tissue>
    </source>
</reference>
<dbReference type="AlphaFoldDB" id="A0AAV7M8A1"/>
<evidence type="ECO:0000256" key="1">
    <source>
        <dbReference type="SAM" id="Coils"/>
    </source>
</evidence>
<evidence type="ECO:0000313" key="4">
    <source>
        <dbReference type="Proteomes" id="UP001066276"/>
    </source>
</evidence>
<proteinExistence type="predicted"/>
<dbReference type="Proteomes" id="UP001066276">
    <property type="component" value="Chromosome 10"/>
</dbReference>
<feature type="region of interest" description="Disordered" evidence="2">
    <location>
        <begin position="115"/>
        <end position="158"/>
    </location>
</feature>
<name>A0AAV7M8A1_PLEWA</name>
<comment type="caution">
    <text evidence="3">The sequence shown here is derived from an EMBL/GenBank/DDBJ whole genome shotgun (WGS) entry which is preliminary data.</text>
</comment>
<gene>
    <name evidence="3" type="ORF">NDU88_001463</name>
</gene>
<dbReference type="EMBL" id="JANPWB010000014">
    <property type="protein sequence ID" value="KAJ1096320.1"/>
    <property type="molecule type" value="Genomic_DNA"/>
</dbReference>
<feature type="coiled-coil region" evidence="1">
    <location>
        <begin position="30"/>
        <end position="57"/>
    </location>
</feature>
<feature type="compositionally biased region" description="Basic and acidic residues" evidence="2">
    <location>
        <begin position="115"/>
        <end position="128"/>
    </location>
</feature>
<evidence type="ECO:0000256" key="2">
    <source>
        <dbReference type="SAM" id="MobiDB-lite"/>
    </source>
</evidence>
<keyword evidence="4" id="KW-1185">Reference proteome</keyword>
<organism evidence="3 4">
    <name type="scientific">Pleurodeles waltl</name>
    <name type="common">Iberian ribbed newt</name>
    <dbReference type="NCBI Taxonomy" id="8319"/>
    <lineage>
        <taxon>Eukaryota</taxon>
        <taxon>Metazoa</taxon>
        <taxon>Chordata</taxon>
        <taxon>Craniata</taxon>
        <taxon>Vertebrata</taxon>
        <taxon>Euteleostomi</taxon>
        <taxon>Amphibia</taxon>
        <taxon>Batrachia</taxon>
        <taxon>Caudata</taxon>
        <taxon>Salamandroidea</taxon>
        <taxon>Salamandridae</taxon>
        <taxon>Pleurodelinae</taxon>
        <taxon>Pleurodeles</taxon>
    </lineage>
</organism>
<protein>
    <submittedName>
        <fullName evidence="3">Uncharacterized protein</fullName>
    </submittedName>
</protein>
<sequence length="158" mass="17254">MQTHTATILQVIKDSKQSLETQLAAMASKVGLLQDDHRKLTDRVKETEEQIEKTISKVADPIKKCKELELGLQQGPTWQTHSNRALPQDPVYPVVALCIGVALGAKLHSAAAEARATEDAVWDRRQGPESDDSPSAPLRHEEKGDCPASEQRGQAAGR</sequence>
<accession>A0AAV7M8A1</accession>